<dbReference type="AlphaFoldDB" id="A0AAW1RCX0"/>
<accession>A0AAW1RCX0</accession>
<name>A0AAW1RCX0_9CHLO</name>
<comment type="caution">
    <text evidence="2">The sequence shown here is derived from an EMBL/GenBank/DDBJ whole genome shotgun (WGS) entry which is preliminary data.</text>
</comment>
<dbReference type="Proteomes" id="UP001438707">
    <property type="component" value="Unassembled WGS sequence"/>
</dbReference>
<proteinExistence type="predicted"/>
<protein>
    <recommendedName>
        <fullName evidence="4">S1 motif domain-containing protein</fullName>
    </recommendedName>
</protein>
<keyword evidence="3" id="KW-1185">Reference proteome</keyword>
<evidence type="ECO:0000313" key="2">
    <source>
        <dbReference type="EMBL" id="KAK9831697.1"/>
    </source>
</evidence>
<sequence>MQGNLRSAGQPSCSGRCPSSSARAPVIPPLKLLRFEQGPKRPEHRGDLQACNVTNTGQEMMVPELMEDPEWIELEDQYQVFRPEEGPLERRIGVSFEEALFLDENDEAYANQEHQDYWFTRPEEGWNQETKRVRRAEVLPGEWPNAEHFGEEDEKRIPMEDLREGQVLRGKVIRTMLLHGAQIDIGADFDALVPIDTEGWTTLHWEVLSDRSTNVIPPGWQNPLPIGTEVQIRIAQIVKEPMLYFCRFPVICELLSPQLNIEMLDPHKYEPKFDLRGQGRDLEHLNSITGRYDYKPGVHGLDVWPTLEQRFLDNKQLQMEAKYEVDYDGEAALSQATQRSFEEIIANMQS</sequence>
<feature type="region of interest" description="Disordered" evidence="1">
    <location>
        <begin position="1"/>
        <end position="25"/>
    </location>
</feature>
<organism evidence="2 3">
    <name type="scientific">Apatococcus lobatus</name>
    <dbReference type="NCBI Taxonomy" id="904363"/>
    <lineage>
        <taxon>Eukaryota</taxon>
        <taxon>Viridiplantae</taxon>
        <taxon>Chlorophyta</taxon>
        <taxon>core chlorophytes</taxon>
        <taxon>Trebouxiophyceae</taxon>
        <taxon>Chlorellales</taxon>
        <taxon>Chlorellaceae</taxon>
        <taxon>Apatococcus</taxon>
    </lineage>
</organism>
<evidence type="ECO:0000256" key="1">
    <source>
        <dbReference type="SAM" id="MobiDB-lite"/>
    </source>
</evidence>
<evidence type="ECO:0008006" key="4">
    <source>
        <dbReference type="Google" id="ProtNLM"/>
    </source>
</evidence>
<reference evidence="2 3" key="1">
    <citation type="journal article" date="2024" name="Nat. Commun.">
        <title>Phylogenomics reveals the evolutionary origins of lichenization in chlorophyte algae.</title>
        <authorList>
            <person name="Puginier C."/>
            <person name="Libourel C."/>
            <person name="Otte J."/>
            <person name="Skaloud P."/>
            <person name="Haon M."/>
            <person name="Grisel S."/>
            <person name="Petersen M."/>
            <person name="Berrin J.G."/>
            <person name="Delaux P.M."/>
            <person name="Dal Grande F."/>
            <person name="Keller J."/>
        </authorList>
    </citation>
    <scope>NUCLEOTIDE SEQUENCE [LARGE SCALE GENOMIC DNA]</scope>
    <source>
        <strain evidence="2 3">SAG 2145</strain>
    </source>
</reference>
<gene>
    <name evidence="2" type="ORF">WJX74_006448</name>
</gene>
<feature type="compositionally biased region" description="Polar residues" evidence="1">
    <location>
        <begin position="1"/>
        <end position="22"/>
    </location>
</feature>
<dbReference type="EMBL" id="JALJOS010000013">
    <property type="protein sequence ID" value="KAK9831697.1"/>
    <property type="molecule type" value="Genomic_DNA"/>
</dbReference>
<evidence type="ECO:0000313" key="3">
    <source>
        <dbReference type="Proteomes" id="UP001438707"/>
    </source>
</evidence>